<evidence type="ECO:0000256" key="13">
    <source>
        <dbReference type="ARBA" id="ARBA00048372"/>
    </source>
</evidence>
<dbReference type="PROSITE" id="PS51186">
    <property type="entry name" value="GNAT"/>
    <property type="match status" value="1"/>
</dbReference>
<comment type="caution">
    <text evidence="19">The sequence shown here is derived from an EMBL/GenBank/DDBJ whole genome shotgun (WGS) entry which is preliminary data.</text>
</comment>
<keyword evidence="11" id="KW-0511">Multifunctional enzyme</keyword>
<keyword evidence="10 15" id="KW-0456">Lyase</keyword>
<keyword evidence="8 15" id="KW-0028">Amino-acid biosynthesis</keyword>
<keyword evidence="20" id="KW-1185">Reference proteome</keyword>
<dbReference type="InterPro" id="IPR000182">
    <property type="entry name" value="GNAT_dom"/>
</dbReference>
<dbReference type="OrthoDB" id="9769623at2"/>
<dbReference type="FunFam" id="1.20.200.10:FF:000006">
    <property type="entry name" value="Argininosuccinate lyase"/>
    <property type="match status" value="1"/>
</dbReference>
<dbReference type="PRINTS" id="PR00145">
    <property type="entry name" value="ARGSUCLYASE"/>
</dbReference>
<comment type="pathway">
    <text evidence="3">Amino-acid biosynthesis; L-arginine biosynthesis; N(2)-acetyl-L-ornithine from L-glutamate: step 1/4.</text>
</comment>
<dbReference type="InterPro" id="IPR020557">
    <property type="entry name" value="Fumarate_lyase_CS"/>
</dbReference>
<evidence type="ECO:0000256" key="17">
    <source>
        <dbReference type="PIRNR" id="PIRNR036456"/>
    </source>
</evidence>
<dbReference type="Gene3D" id="3.40.630.30">
    <property type="match status" value="1"/>
</dbReference>
<dbReference type="PROSITE" id="PS00163">
    <property type="entry name" value="FUMARATE_LYASES"/>
    <property type="match status" value="1"/>
</dbReference>
<evidence type="ECO:0000259" key="18">
    <source>
        <dbReference type="PROSITE" id="PS51186"/>
    </source>
</evidence>
<evidence type="ECO:0000256" key="16">
    <source>
        <dbReference type="NCBIfam" id="TIGR00838"/>
    </source>
</evidence>
<dbReference type="Gene3D" id="1.10.275.10">
    <property type="entry name" value="Fumarase/aspartase (N-terminal domain)"/>
    <property type="match status" value="1"/>
</dbReference>
<dbReference type="InterPro" id="IPR008948">
    <property type="entry name" value="L-Aspartase-like"/>
</dbReference>
<dbReference type="HAMAP" id="MF_00006">
    <property type="entry name" value="Arg_succ_lyase"/>
    <property type="match status" value="1"/>
</dbReference>
<comment type="pathway">
    <text evidence="4 15 17">Amino-acid biosynthesis; L-arginine biosynthesis; L-arginine from L-ornithine and carbamoyl phosphate: step 3/3.</text>
</comment>
<dbReference type="STRING" id="1517416.IDAT_03280"/>
<dbReference type="Pfam" id="PF00206">
    <property type="entry name" value="Lyase_1"/>
    <property type="match status" value="1"/>
</dbReference>
<comment type="catalytic activity">
    <reaction evidence="1 15">
        <text>2-(N(omega)-L-arginino)succinate = fumarate + L-arginine</text>
        <dbReference type="Rhea" id="RHEA:24020"/>
        <dbReference type="ChEBI" id="CHEBI:29806"/>
        <dbReference type="ChEBI" id="CHEBI:32682"/>
        <dbReference type="ChEBI" id="CHEBI:57472"/>
        <dbReference type="EC" id="4.3.2.1"/>
    </reaction>
</comment>
<dbReference type="InterPro" id="IPR024083">
    <property type="entry name" value="Fumarase/histidase_N"/>
</dbReference>
<sequence length="613" mass="67681">MSLWGGRFSAPSAAEFKQFNDSLRFDYVLAPFDIQASQAWAKSLQQAGLLTSAEQQQLHDALGDLLKAVQANPELPLKSDAEDIHSWVEAQLIDKIGATAKRLHTGRSRNDLVATDLRLFCKATCEQLINANLAAIQQLLLFAERYQAAPLPGYTHLQRAQPIMAGHWALAYVQMLQRDVSRLKEMRKRADVCPLGSGALAGTTAAIDREALAHELGFRFASENSLDGVSDRDFALDILHCAATGMLHLSRIAEDVIFYCSGESGCFAMSDRISSGSSLMPQKKNPDLFELLRGKTGRVLGQQHALQTTLKGLPLAYNKDMQEDKEGLFDALQTYQQCLQMLAFAMPELSVNEAHAKQQAQLGYSNATEFADYLVSKGMPFRDAHHVTGQAVLFAQQQGQPLEDLDIDTLRGFSDLIEPDVYAFLELDYGLEQRRAIGGTAPSAIKTALKHANDWLHAAEAASKHVRQARLSDADKICELIAYWAAQGENLPRDKADVLQAIQSFAVAEIDDEVVGCAALYVYSTGLAEIRSLGLFPQAQGKGMGAELVAFLLWKARELGITRTIVLTRVPEFFGKLNFRLTVKDKLPEKVMKDCELCPRKDNCDETALEYLL</sequence>
<evidence type="ECO:0000256" key="4">
    <source>
        <dbReference type="ARBA" id="ARBA00004941"/>
    </source>
</evidence>
<dbReference type="PANTHER" id="PTHR43814:SF1">
    <property type="entry name" value="ARGININOSUCCINATE LYASE"/>
    <property type="match status" value="1"/>
</dbReference>
<dbReference type="InterPro" id="IPR009049">
    <property type="entry name" value="Argininosuccinate_lyase"/>
</dbReference>
<dbReference type="PRINTS" id="PR00149">
    <property type="entry name" value="FUMRATELYASE"/>
</dbReference>
<dbReference type="NCBIfam" id="TIGR00838">
    <property type="entry name" value="argH"/>
    <property type="match status" value="1"/>
</dbReference>
<dbReference type="EC" id="4.3.2.1" evidence="15 16"/>
<keyword evidence="7 15" id="KW-0055">Arginine biosynthesis</keyword>
<dbReference type="Gene3D" id="1.20.200.10">
    <property type="entry name" value="Fumarase/aspartase (Central domain)"/>
    <property type="match status" value="1"/>
</dbReference>
<dbReference type="EMBL" id="JPIN01000002">
    <property type="protein sequence ID" value="KFZ29392.1"/>
    <property type="molecule type" value="Genomic_DNA"/>
</dbReference>
<proteinExistence type="inferred from homology"/>
<evidence type="ECO:0000256" key="7">
    <source>
        <dbReference type="ARBA" id="ARBA00022571"/>
    </source>
</evidence>
<keyword evidence="6 15" id="KW-0963">Cytoplasm</keyword>
<comment type="similarity">
    <text evidence="14">In the C-terminal section; belongs to the acetyltransferase family. ArgA subfamily.</text>
</comment>
<dbReference type="PANTHER" id="PTHR43814">
    <property type="entry name" value="ARGININOSUCCINATE LYASE"/>
    <property type="match status" value="1"/>
</dbReference>
<evidence type="ECO:0000256" key="6">
    <source>
        <dbReference type="ARBA" id="ARBA00022490"/>
    </source>
</evidence>
<reference evidence="19 20" key="1">
    <citation type="submission" date="2014-06" db="EMBL/GenBank/DDBJ databases">
        <title>Draft genome sequence of Idiomarina sp. MCCC 1A10513.</title>
        <authorList>
            <person name="Du J."/>
            <person name="Lai Q."/>
            <person name="Shao Z."/>
        </authorList>
    </citation>
    <scope>NUCLEOTIDE SEQUENCE [LARGE SCALE GENOMIC DNA]</scope>
    <source>
        <strain evidence="19 20">MCCC 1A10513</strain>
    </source>
</reference>
<feature type="domain" description="N-acetyltransferase" evidence="18">
    <location>
        <begin position="464"/>
        <end position="602"/>
    </location>
</feature>
<dbReference type="InterPro" id="IPR022761">
    <property type="entry name" value="Fumarate_lyase_N"/>
</dbReference>
<evidence type="ECO:0000256" key="12">
    <source>
        <dbReference type="ARBA" id="ARBA00023315"/>
    </source>
</evidence>
<dbReference type="SUPFAM" id="SSF48557">
    <property type="entry name" value="L-aspartase-like"/>
    <property type="match status" value="1"/>
</dbReference>
<dbReference type="SUPFAM" id="SSF55729">
    <property type="entry name" value="Acyl-CoA N-acyltransferases (Nat)"/>
    <property type="match status" value="1"/>
</dbReference>
<comment type="catalytic activity">
    <reaction evidence="13">
        <text>L-glutamate + acetyl-CoA = N-acetyl-L-glutamate + CoA + H(+)</text>
        <dbReference type="Rhea" id="RHEA:24292"/>
        <dbReference type="ChEBI" id="CHEBI:15378"/>
        <dbReference type="ChEBI" id="CHEBI:29985"/>
        <dbReference type="ChEBI" id="CHEBI:44337"/>
        <dbReference type="ChEBI" id="CHEBI:57287"/>
        <dbReference type="ChEBI" id="CHEBI:57288"/>
        <dbReference type="EC" id="2.3.1.1"/>
    </reaction>
</comment>
<dbReference type="Pfam" id="PF14698">
    <property type="entry name" value="ASL_C2"/>
    <property type="match status" value="1"/>
</dbReference>
<dbReference type="Pfam" id="PF00583">
    <property type="entry name" value="Acetyltransf_1"/>
    <property type="match status" value="1"/>
</dbReference>
<dbReference type="Proteomes" id="UP000053718">
    <property type="component" value="Unassembled WGS sequence"/>
</dbReference>
<dbReference type="GO" id="GO:0005829">
    <property type="term" value="C:cytosol"/>
    <property type="evidence" value="ECO:0007669"/>
    <property type="project" value="TreeGrafter"/>
</dbReference>
<dbReference type="Gene3D" id="1.10.40.30">
    <property type="entry name" value="Fumarase/aspartase (C-terminal domain)"/>
    <property type="match status" value="1"/>
</dbReference>
<dbReference type="InterPro" id="IPR000362">
    <property type="entry name" value="Fumarate_lyase_fam"/>
</dbReference>
<evidence type="ECO:0000256" key="14">
    <source>
        <dbReference type="ARBA" id="ARBA00060819"/>
    </source>
</evidence>
<dbReference type="CDD" id="cd01359">
    <property type="entry name" value="Argininosuccinate_lyase"/>
    <property type="match status" value="1"/>
</dbReference>
<evidence type="ECO:0000313" key="20">
    <source>
        <dbReference type="Proteomes" id="UP000053718"/>
    </source>
</evidence>
<keyword evidence="9 17" id="KW-0808">Transferase</keyword>
<dbReference type="RefSeq" id="WP_034730446.1">
    <property type="nucleotide sequence ID" value="NZ_JPIN01000002.1"/>
</dbReference>
<organism evidence="19 20">
    <name type="scientific">Pseudidiomarina atlantica</name>
    <dbReference type="NCBI Taxonomy" id="1517416"/>
    <lineage>
        <taxon>Bacteria</taxon>
        <taxon>Pseudomonadati</taxon>
        <taxon>Pseudomonadota</taxon>
        <taxon>Gammaproteobacteria</taxon>
        <taxon>Alteromonadales</taxon>
        <taxon>Idiomarinaceae</taxon>
        <taxon>Pseudidiomarina</taxon>
    </lineage>
</organism>
<evidence type="ECO:0000256" key="11">
    <source>
        <dbReference type="ARBA" id="ARBA00023268"/>
    </source>
</evidence>
<dbReference type="PIRSF" id="PIRSF036456">
    <property type="entry name" value="ASAL_AGS"/>
    <property type="match status" value="1"/>
</dbReference>
<evidence type="ECO:0000256" key="3">
    <source>
        <dbReference type="ARBA" id="ARBA00004925"/>
    </source>
</evidence>
<comment type="similarity">
    <text evidence="5 17">In the N-terminal section; belongs to the lyase 1 family. Argininosuccinate lyase subfamily.</text>
</comment>
<comment type="subcellular location">
    <subcellularLocation>
        <location evidence="2 15 17">Cytoplasm</location>
    </subcellularLocation>
</comment>
<accession>A0A094IQJ7</accession>
<dbReference type="GO" id="GO:0042450">
    <property type="term" value="P:L-arginine biosynthetic process via ornithine"/>
    <property type="evidence" value="ECO:0007669"/>
    <property type="project" value="UniProtKB-UniRule"/>
</dbReference>
<evidence type="ECO:0000256" key="1">
    <source>
        <dbReference type="ARBA" id="ARBA00000985"/>
    </source>
</evidence>
<evidence type="ECO:0000256" key="5">
    <source>
        <dbReference type="ARBA" id="ARBA00005552"/>
    </source>
</evidence>
<evidence type="ECO:0000256" key="2">
    <source>
        <dbReference type="ARBA" id="ARBA00004496"/>
    </source>
</evidence>
<name>A0A094IQJ7_9GAMM</name>
<dbReference type="FunFam" id="1.10.40.30:FF:000001">
    <property type="entry name" value="Argininosuccinate lyase"/>
    <property type="match status" value="1"/>
</dbReference>
<dbReference type="GO" id="GO:0004056">
    <property type="term" value="F:argininosuccinate lyase activity"/>
    <property type="evidence" value="ECO:0007669"/>
    <property type="project" value="UniProtKB-UniRule"/>
</dbReference>
<dbReference type="GO" id="GO:0004042">
    <property type="term" value="F:L-glutamate N-acetyltransferase activity"/>
    <property type="evidence" value="ECO:0007669"/>
    <property type="project" value="RHEA"/>
</dbReference>
<comment type="similarity">
    <text evidence="15">Belongs to the lyase 1 family. Argininosuccinate lyase subfamily.</text>
</comment>
<keyword evidence="12 17" id="KW-0012">Acyltransferase</keyword>
<evidence type="ECO:0000256" key="9">
    <source>
        <dbReference type="ARBA" id="ARBA00022679"/>
    </source>
</evidence>
<protein>
    <recommendedName>
        <fullName evidence="15 16">Argininosuccinate lyase</fullName>
        <shortName evidence="15">ASAL</shortName>
        <ecNumber evidence="15 16">4.3.2.1</ecNumber>
    </recommendedName>
    <alternativeName>
        <fullName evidence="15">Arginosuccinase</fullName>
    </alternativeName>
</protein>
<dbReference type="eggNOG" id="COG0165">
    <property type="taxonomic scope" value="Bacteria"/>
</dbReference>
<dbReference type="InterPro" id="IPR029419">
    <property type="entry name" value="Arg_succ_lyase_C"/>
</dbReference>
<evidence type="ECO:0000256" key="8">
    <source>
        <dbReference type="ARBA" id="ARBA00022605"/>
    </source>
</evidence>
<evidence type="ECO:0000256" key="15">
    <source>
        <dbReference type="HAMAP-Rule" id="MF_00006"/>
    </source>
</evidence>
<dbReference type="InterPro" id="IPR016181">
    <property type="entry name" value="Acyl_CoA_acyltransferase"/>
</dbReference>
<dbReference type="AlphaFoldDB" id="A0A094IQJ7"/>
<dbReference type="CDD" id="cd04301">
    <property type="entry name" value="NAT_SF"/>
    <property type="match status" value="1"/>
</dbReference>
<dbReference type="UniPathway" id="UPA00068">
    <property type="reaction ID" value="UER00114"/>
</dbReference>
<gene>
    <name evidence="15" type="primary">argH</name>
    <name evidence="19" type="ORF">IDAT_03280</name>
</gene>
<dbReference type="InterPro" id="IPR011244">
    <property type="entry name" value="ASAL_AGS_AcTrfase"/>
</dbReference>
<evidence type="ECO:0000313" key="19">
    <source>
        <dbReference type="EMBL" id="KFZ29392.1"/>
    </source>
</evidence>
<evidence type="ECO:0000256" key="10">
    <source>
        <dbReference type="ARBA" id="ARBA00023239"/>
    </source>
</evidence>
<dbReference type="NCBIfam" id="NF008964">
    <property type="entry name" value="PRK12308.1"/>
    <property type="match status" value="1"/>
</dbReference>